<dbReference type="AlphaFoldDB" id="A0A4U7MYB6"/>
<sequence length="351" mass="40788">MDWKGNSLDKLEEFLHPIRKRLSRAELVAHFLPPSRRQAYVYDHAFLNEIEAVAYPYAQGFGRVPDFANPHCFAEKNRALQLMHPNPLMSLVADKSAVRKFFDYSGVETPSSRVIKVFDDPDQIEWSKLPDRWVLKVSDGSSMHLVHTPDDPTTERELRKAIKKWKSLDHWRRYAELHYKDLPRRYVLEEYLPSDKFGRECKLVCIHGEPYFISIFDRHKGERDCFDGEWKPQHIAMAGYPHPKHDTPRPEKFDQILADARLLARQFIHARIDFLEMNDRLILGEVTLTTHAMREPPVPARVFDDMGAMMDMSTLPKYLDHGRKVAKALGWPLETSWGHHAGDPLLATAGR</sequence>
<dbReference type="SUPFAM" id="SSF56059">
    <property type="entry name" value="Glutathione synthetase ATP-binding domain-like"/>
    <property type="match status" value="1"/>
</dbReference>
<dbReference type="Gene3D" id="3.30.470.20">
    <property type="entry name" value="ATP-grasp fold, B domain"/>
    <property type="match status" value="1"/>
</dbReference>
<evidence type="ECO:0000313" key="2">
    <source>
        <dbReference type="Proteomes" id="UP000306575"/>
    </source>
</evidence>
<dbReference type="OrthoDB" id="9791827at2"/>
<proteinExistence type="predicted"/>
<keyword evidence="2" id="KW-1185">Reference proteome</keyword>
<dbReference type="Proteomes" id="UP000306575">
    <property type="component" value="Unassembled WGS sequence"/>
</dbReference>
<dbReference type="EMBL" id="SULI01000018">
    <property type="protein sequence ID" value="TKZ18013.1"/>
    <property type="molecule type" value="Genomic_DNA"/>
</dbReference>
<protein>
    <recommendedName>
        <fullName evidence="3">TupA-like ATPgrasp</fullName>
    </recommendedName>
</protein>
<dbReference type="InterPro" id="IPR029465">
    <property type="entry name" value="ATPgrasp_TupA"/>
</dbReference>
<comment type="caution">
    <text evidence="1">The sequence shown here is derived from an EMBL/GenBank/DDBJ whole genome shotgun (WGS) entry which is preliminary data.</text>
</comment>
<name>A0A4U7MYB6_9RHOB</name>
<dbReference type="Pfam" id="PF14305">
    <property type="entry name" value="ATPgrasp_TupA"/>
    <property type="match status" value="1"/>
</dbReference>
<accession>A0A4U7MYB6</accession>
<reference evidence="1 2" key="1">
    <citation type="submission" date="2019-04" db="EMBL/GenBank/DDBJ databases">
        <title>Genome sequence of Pelagicola litoralis CL-ES2.</title>
        <authorList>
            <person name="Cao J."/>
        </authorList>
    </citation>
    <scope>NUCLEOTIDE SEQUENCE [LARGE SCALE GENOMIC DNA]</scope>
    <source>
        <strain evidence="1 2">CL-ES2</strain>
    </source>
</reference>
<evidence type="ECO:0000313" key="1">
    <source>
        <dbReference type="EMBL" id="TKZ18013.1"/>
    </source>
</evidence>
<organism evidence="1 2">
    <name type="scientific">Shimia litoralis</name>
    <dbReference type="NCBI Taxonomy" id="420403"/>
    <lineage>
        <taxon>Bacteria</taxon>
        <taxon>Pseudomonadati</taxon>
        <taxon>Pseudomonadota</taxon>
        <taxon>Alphaproteobacteria</taxon>
        <taxon>Rhodobacterales</taxon>
        <taxon>Roseobacteraceae</taxon>
    </lineage>
</organism>
<evidence type="ECO:0008006" key="3">
    <source>
        <dbReference type="Google" id="ProtNLM"/>
    </source>
</evidence>
<gene>
    <name evidence="1" type="ORF">FAP39_13130</name>
</gene>